<sequence>CKEGGFPNELWLGVSAENVSIYKRGDARPLETFQYEHIVFFGAPLPNTYKITVDEREMFFETPQVGEITKIMKGYINTIVKKRYSIKSVVTNHSEASAWTR</sequence>
<dbReference type="Pfam" id="PF02174">
    <property type="entry name" value="IRS"/>
    <property type="match status" value="1"/>
</dbReference>
<accession>A0A401REA6</accession>
<keyword evidence="3" id="KW-1185">Reference proteome</keyword>
<dbReference type="PANTHER" id="PTHR46049">
    <property type="entry name" value="AGAP003327-PA"/>
    <property type="match status" value="1"/>
</dbReference>
<dbReference type="EMBL" id="BEZZ01003810">
    <property type="protein sequence ID" value="GCC16490.1"/>
    <property type="molecule type" value="Genomic_DNA"/>
</dbReference>
<organism evidence="2 3">
    <name type="scientific">Chiloscyllium punctatum</name>
    <name type="common">Brownbanded bambooshark</name>
    <name type="synonym">Hemiscyllium punctatum</name>
    <dbReference type="NCBI Taxonomy" id="137246"/>
    <lineage>
        <taxon>Eukaryota</taxon>
        <taxon>Metazoa</taxon>
        <taxon>Chordata</taxon>
        <taxon>Craniata</taxon>
        <taxon>Vertebrata</taxon>
        <taxon>Chondrichthyes</taxon>
        <taxon>Elasmobranchii</taxon>
        <taxon>Galeomorphii</taxon>
        <taxon>Galeoidea</taxon>
        <taxon>Orectolobiformes</taxon>
        <taxon>Hemiscylliidae</taxon>
        <taxon>Chiloscyllium</taxon>
    </lineage>
</organism>
<feature type="domain" description="IRS-type PTB" evidence="1">
    <location>
        <begin position="5"/>
        <end position="79"/>
    </location>
</feature>
<name>A0A401REA6_CHIPU</name>
<dbReference type="STRING" id="137246.A0A401REA6"/>
<dbReference type="AlphaFoldDB" id="A0A401REA6"/>
<protein>
    <recommendedName>
        <fullName evidence="1">IRS-type PTB domain-containing protein</fullName>
    </recommendedName>
</protein>
<dbReference type="OrthoDB" id="6108017at2759"/>
<reference evidence="2 3" key="1">
    <citation type="journal article" date="2018" name="Nat. Ecol. Evol.">
        <title>Shark genomes provide insights into elasmobranch evolution and the origin of vertebrates.</title>
        <authorList>
            <person name="Hara Y"/>
            <person name="Yamaguchi K"/>
            <person name="Onimaru K"/>
            <person name="Kadota M"/>
            <person name="Koyanagi M"/>
            <person name="Keeley SD"/>
            <person name="Tatsumi K"/>
            <person name="Tanaka K"/>
            <person name="Motone F"/>
            <person name="Kageyama Y"/>
            <person name="Nozu R"/>
            <person name="Adachi N"/>
            <person name="Nishimura O"/>
            <person name="Nakagawa R"/>
            <person name="Tanegashima C"/>
            <person name="Kiyatake I"/>
            <person name="Matsumoto R"/>
            <person name="Murakumo K"/>
            <person name="Nishida K"/>
            <person name="Terakita A"/>
            <person name="Kuratani S"/>
            <person name="Sato K"/>
            <person name="Hyodo S Kuraku.S."/>
        </authorList>
    </citation>
    <scope>NUCLEOTIDE SEQUENCE [LARGE SCALE GENOMIC DNA]</scope>
</reference>
<dbReference type="InterPro" id="IPR002404">
    <property type="entry name" value="IRS_PTB"/>
</dbReference>
<dbReference type="GO" id="GO:0048675">
    <property type="term" value="P:axon extension"/>
    <property type="evidence" value="ECO:0007669"/>
    <property type="project" value="TreeGrafter"/>
</dbReference>
<dbReference type="InterPro" id="IPR041797">
    <property type="entry name" value="MyoX_FERM_C"/>
</dbReference>
<evidence type="ECO:0000313" key="3">
    <source>
        <dbReference type="Proteomes" id="UP000287033"/>
    </source>
</evidence>
<evidence type="ECO:0000313" key="2">
    <source>
        <dbReference type="EMBL" id="GCC16490.1"/>
    </source>
</evidence>
<dbReference type="GO" id="GO:0044295">
    <property type="term" value="C:axonal growth cone"/>
    <property type="evidence" value="ECO:0007669"/>
    <property type="project" value="TreeGrafter"/>
</dbReference>
<dbReference type="Gene3D" id="2.30.29.30">
    <property type="entry name" value="Pleckstrin-homology domain (PH domain)/Phosphotyrosine-binding domain (PTB)"/>
    <property type="match status" value="1"/>
</dbReference>
<comment type="caution">
    <text evidence="2">The sequence shown here is derived from an EMBL/GenBank/DDBJ whole genome shotgun (WGS) entry which is preliminary data.</text>
</comment>
<dbReference type="InterPro" id="IPR011993">
    <property type="entry name" value="PH-like_dom_sf"/>
</dbReference>
<dbReference type="CDD" id="cd13202">
    <property type="entry name" value="FERM_C_MyoX"/>
    <property type="match status" value="1"/>
</dbReference>
<dbReference type="PANTHER" id="PTHR46049:SF4">
    <property type="entry name" value="UNCONVENTIONAL MYOSIN-X"/>
    <property type="match status" value="1"/>
</dbReference>
<dbReference type="InterPro" id="IPR051724">
    <property type="entry name" value="Actin_motor_Myosin"/>
</dbReference>
<dbReference type="OMA" id="YRKDETR"/>
<dbReference type="Proteomes" id="UP000287033">
    <property type="component" value="Unassembled WGS sequence"/>
</dbReference>
<evidence type="ECO:0000259" key="1">
    <source>
        <dbReference type="Pfam" id="PF02174"/>
    </source>
</evidence>
<proteinExistence type="predicted"/>
<gene>
    <name evidence="2" type="ORF">chiPu_0021382</name>
</gene>
<feature type="non-terminal residue" evidence="2">
    <location>
        <position position="1"/>
    </location>
</feature>